<dbReference type="PIRSF" id="PIRSF016020">
    <property type="entry name" value="PHexose_mutarotase"/>
    <property type="match status" value="1"/>
</dbReference>
<dbReference type="GO" id="GO:0005975">
    <property type="term" value="P:carbohydrate metabolic process"/>
    <property type="evidence" value="ECO:0007669"/>
    <property type="project" value="InterPro"/>
</dbReference>
<dbReference type="SUPFAM" id="SSF74650">
    <property type="entry name" value="Galactose mutarotase-like"/>
    <property type="match status" value="1"/>
</dbReference>
<dbReference type="Proteomes" id="UP000001982">
    <property type="component" value="Chromosome"/>
</dbReference>
<dbReference type="InterPro" id="IPR011013">
    <property type="entry name" value="Gal_mutarotase_sf_dom"/>
</dbReference>
<gene>
    <name evidence="7" type="ordered locus">Sden_2109</name>
</gene>
<dbReference type="Gene3D" id="2.70.98.10">
    <property type="match status" value="1"/>
</dbReference>
<proteinExistence type="inferred from homology"/>
<evidence type="ECO:0000256" key="4">
    <source>
        <dbReference type="PIRNR" id="PIRNR016020"/>
    </source>
</evidence>
<reference evidence="7 8" key="1">
    <citation type="submission" date="2006-03" db="EMBL/GenBank/DDBJ databases">
        <title>Complete sequence of Shewanella denitrificans OS217.</title>
        <authorList>
            <consortium name="US DOE Joint Genome Institute"/>
            <person name="Copeland A."/>
            <person name="Lucas S."/>
            <person name="Lapidus A."/>
            <person name="Barry K."/>
            <person name="Detter J.C."/>
            <person name="Glavina del Rio T."/>
            <person name="Hammon N."/>
            <person name="Israni S."/>
            <person name="Dalin E."/>
            <person name="Tice H."/>
            <person name="Pitluck S."/>
            <person name="Brettin T."/>
            <person name="Bruce D."/>
            <person name="Han C."/>
            <person name="Tapia R."/>
            <person name="Gilna P."/>
            <person name="Kiss H."/>
            <person name="Schmutz J."/>
            <person name="Larimer F."/>
            <person name="Land M."/>
            <person name="Hauser L."/>
            <person name="Kyrpides N."/>
            <person name="Lykidis A."/>
            <person name="Richardson P."/>
        </authorList>
    </citation>
    <scope>NUCLEOTIDE SEQUENCE [LARGE SCALE GENOMIC DNA]</scope>
    <source>
        <strain evidence="8">OS217 / ATCC BAA-1090 / DSM 15013</strain>
    </source>
</reference>
<dbReference type="InterPro" id="IPR008183">
    <property type="entry name" value="Aldose_1/G6P_1-epimerase"/>
</dbReference>
<dbReference type="STRING" id="318161.Sden_2109"/>
<comment type="similarity">
    <text evidence="2 4">Belongs to the glucose-6-phosphate 1-epimerase family.</text>
</comment>
<evidence type="ECO:0000256" key="2">
    <source>
        <dbReference type="ARBA" id="ARBA00005866"/>
    </source>
</evidence>
<evidence type="ECO:0000313" key="8">
    <source>
        <dbReference type="Proteomes" id="UP000001982"/>
    </source>
</evidence>
<evidence type="ECO:0000256" key="3">
    <source>
        <dbReference type="ARBA" id="ARBA00023235"/>
    </source>
</evidence>
<evidence type="ECO:0000256" key="5">
    <source>
        <dbReference type="PIRSR" id="PIRSR016020-1"/>
    </source>
</evidence>
<evidence type="ECO:0000313" key="7">
    <source>
        <dbReference type="EMBL" id="ABE55391.1"/>
    </source>
</evidence>
<dbReference type="KEGG" id="sdn:Sden_2109"/>
<feature type="binding site" evidence="6">
    <location>
        <position position="81"/>
    </location>
    <ligand>
        <name>substrate</name>
    </ligand>
</feature>
<dbReference type="RefSeq" id="WP_011496546.1">
    <property type="nucleotide sequence ID" value="NC_007954.1"/>
</dbReference>
<comment type="catalytic activity">
    <reaction evidence="1">
        <text>alpha-D-glucose 6-phosphate = beta-D-glucose 6-phosphate</text>
        <dbReference type="Rhea" id="RHEA:16249"/>
        <dbReference type="ChEBI" id="CHEBI:58225"/>
        <dbReference type="ChEBI" id="CHEBI:58247"/>
        <dbReference type="EC" id="5.1.3.15"/>
    </reaction>
</comment>
<dbReference type="AlphaFoldDB" id="Q12MD5"/>
<feature type="active site" evidence="5">
    <location>
        <position position="155"/>
    </location>
</feature>
<dbReference type="HOGENOM" id="CLU_048345_4_0_6"/>
<name>Q12MD5_SHEDO</name>
<dbReference type="Pfam" id="PF01263">
    <property type="entry name" value="Aldose_epim"/>
    <property type="match status" value="1"/>
</dbReference>
<dbReference type="PANTHER" id="PTHR11122:SF13">
    <property type="entry name" value="GLUCOSE-6-PHOSPHATE 1-EPIMERASE"/>
    <property type="match status" value="1"/>
</dbReference>
<evidence type="ECO:0000256" key="1">
    <source>
        <dbReference type="ARBA" id="ARBA00001096"/>
    </source>
</evidence>
<organism evidence="7 8">
    <name type="scientific">Shewanella denitrificans (strain OS217 / ATCC BAA-1090 / DSM 15013)</name>
    <dbReference type="NCBI Taxonomy" id="318161"/>
    <lineage>
        <taxon>Bacteria</taxon>
        <taxon>Pseudomonadati</taxon>
        <taxon>Pseudomonadota</taxon>
        <taxon>Gammaproteobacteria</taxon>
        <taxon>Alteromonadales</taxon>
        <taxon>Shewanellaceae</taxon>
        <taxon>Shewanella</taxon>
    </lineage>
</organism>
<dbReference type="InterPro" id="IPR025532">
    <property type="entry name" value="G6P_1-epimerase"/>
</dbReference>
<dbReference type="GO" id="GO:0030246">
    <property type="term" value="F:carbohydrate binding"/>
    <property type="evidence" value="ECO:0007669"/>
    <property type="project" value="UniProtKB-UniRule"/>
</dbReference>
<dbReference type="CDD" id="cd09020">
    <property type="entry name" value="D-hex-6-P-epi_like"/>
    <property type="match status" value="1"/>
</dbReference>
<dbReference type="GO" id="GO:0047938">
    <property type="term" value="F:glucose-6-phosphate 1-epimerase activity"/>
    <property type="evidence" value="ECO:0007669"/>
    <property type="project" value="UniProtKB-UniRule"/>
</dbReference>
<sequence>MVNVSTKIHPNGLKYLAIDSPLCQATIFFQGAQITEFTPKNSHPLLWVSSADDHQAGNGIRGGIPICWPWFGQHAKPSWPQHGFARTRLWSLSQVNVTDQSVQIQFDLPLSEQDKQCWPHDSQVSVLFSLSDSLKVSLINHNLGEHPFELTQALHSYFPISDIHRTRVSGVKGAQYIEFSEGPFPQEEDEVHFTKETDRVYTQLAQTQCIHTPNGTIRVAREQSASAVLWNPWIDKSIRLGRFNPDDYLQMLCLEAANVLEDKVVLQAGESHTLSTEISWLKN</sequence>
<feature type="binding site" evidence="6">
    <location>
        <position position="86"/>
    </location>
    <ligand>
        <name>substrate</name>
    </ligand>
</feature>
<keyword evidence="3 4" id="KW-0413">Isomerase</keyword>
<dbReference type="eggNOG" id="COG0676">
    <property type="taxonomic scope" value="Bacteria"/>
</dbReference>
<dbReference type="EC" id="5.1.3.15" evidence="4"/>
<dbReference type="InterPro" id="IPR014718">
    <property type="entry name" value="GH-type_carb-bd"/>
</dbReference>
<feature type="binding site" evidence="6">
    <location>
        <position position="61"/>
    </location>
    <ligand>
        <name>substrate</name>
    </ligand>
</feature>
<dbReference type="PANTHER" id="PTHR11122">
    <property type="entry name" value="APOSPORY-ASSOCIATED PROTEIN C-RELATED"/>
    <property type="match status" value="1"/>
</dbReference>
<protein>
    <recommendedName>
        <fullName evidence="4">Putative glucose-6-phosphate 1-epimerase</fullName>
        <ecNumber evidence="4">5.1.3.15</ecNumber>
    </recommendedName>
</protein>
<evidence type="ECO:0000256" key="6">
    <source>
        <dbReference type="PIRSR" id="PIRSR016020-2"/>
    </source>
</evidence>
<keyword evidence="8" id="KW-1185">Reference proteome</keyword>
<dbReference type="OrthoDB" id="9790727at2"/>
<accession>Q12MD5</accession>
<dbReference type="EMBL" id="CP000302">
    <property type="protein sequence ID" value="ABE55391.1"/>
    <property type="molecule type" value="Genomic_DNA"/>
</dbReference>
<feature type="active site" evidence="5">
    <location>
        <position position="255"/>
    </location>
</feature>